<keyword evidence="8" id="KW-0862">Zinc</keyword>
<evidence type="ECO:0000256" key="3">
    <source>
        <dbReference type="ARBA" id="ARBA00022679"/>
    </source>
</evidence>
<dbReference type="EMBL" id="JAOQAV010000001">
    <property type="protein sequence ID" value="KAJ4197593.1"/>
    <property type="molecule type" value="Genomic_DNA"/>
</dbReference>
<dbReference type="SUPFAM" id="SSF57850">
    <property type="entry name" value="RING/U-box"/>
    <property type="match status" value="3"/>
</dbReference>
<dbReference type="Gene3D" id="3.30.40.10">
    <property type="entry name" value="Zinc/RING finger domain, C3HC4 (zinc finger)"/>
    <property type="match status" value="1"/>
</dbReference>
<evidence type="ECO:0000256" key="2">
    <source>
        <dbReference type="ARBA" id="ARBA00012251"/>
    </source>
</evidence>
<dbReference type="GO" id="GO:0061630">
    <property type="term" value="F:ubiquitin protein ligase activity"/>
    <property type="evidence" value="ECO:0007669"/>
    <property type="project" value="UniProtKB-EC"/>
</dbReference>
<dbReference type="InterPro" id="IPR031127">
    <property type="entry name" value="E3_UB_ligase_RBR"/>
</dbReference>
<keyword evidence="7" id="KW-0833">Ubl conjugation pathway</keyword>
<reference evidence="13" key="1">
    <citation type="submission" date="2022-09" db="EMBL/GenBank/DDBJ databases">
        <title>Fusarium specimens isolated from Avocado Roots.</title>
        <authorList>
            <person name="Stajich J."/>
            <person name="Roper C."/>
            <person name="Heimlech-Rivalta G."/>
        </authorList>
    </citation>
    <scope>NUCLEOTIDE SEQUENCE</scope>
    <source>
        <strain evidence="13">A02</strain>
    </source>
</reference>
<name>A0A9W8RJL1_9HYPO</name>
<proteinExistence type="predicted"/>
<dbReference type="CDD" id="cd20336">
    <property type="entry name" value="Rcat_RBR"/>
    <property type="match status" value="1"/>
</dbReference>
<keyword evidence="4" id="KW-0479">Metal-binding</keyword>
<feature type="compositionally biased region" description="Low complexity" evidence="10">
    <location>
        <begin position="97"/>
        <end position="107"/>
    </location>
</feature>
<evidence type="ECO:0000313" key="14">
    <source>
        <dbReference type="Proteomes" id="UP001152087"/>
    </source>
</evidence>
<feature type="region of interest" description="Disordered" evidence="10">
    <location>
        <begin position="1"/>
        <end position="122"/>
    </location>
</feature>
<keyword evidence="3" id="KW-0808">Transferase</keyword>
<organism evidence="13 14">
    <name type="scientific">Fusarium falciforme</name>
    <dbReference type="NCBI Taxonomy" id="195108"/>
    <lineage>
        <taxon>Eukaryota</taxon>
        <taxon>Fungi</taxon>
        <taxon>Dikarya</taxon>
        <taxon>Ascomycota</taxon>
        <taxon>Pezizomycotina</taxon>
        <taxon>Sordariomycetes</taxon>
        <taxon>Hypocreomycetidae</taxon>
        <taxon>Hypocreales</taxon>
        <taxon>Nectriaceae</taxon>
        <taxon>Fusarium</taxon>
        <taxon>Fusarium solani species complex</taxon>
    </lineage>
</organism>
<evidence type="ECO:0000259" key="12">
    <source>
        <dbReference type="PROSITE" id="PS51873"/>
    </source>
</evidence>
<feature type="region of interest" description="Disordered" evidence="10">
    <location>
        <begin position="138"/>
        <end position="227"/>
    </location>
</feature>
<dbReference type="InterPro" id="IPR001841">
    <property type="entry name" value="Znf_RING"/>
</dbReference>
<feature type="domain" description="RING-type" evidence="12">
    <location>
        <begin position="381"/>
        <end position="686"/>
    </location>
</feature>
<dbReference type="SMART" id="SM00647">
    <property type="entry name" value="IBR"/>
    <property type="match status" value="1"/>
</dbReference>
<evidence type="ECO:0000256" key="9">
    <source>
        <dbReference type="PROSITE-ProRule" id="PRU00175"/>
    </source>
</evidence>
<dbReference type="Proteomes" id="UP001152087">
    <property type="component" value="Unassembled WGS sequence"/>
</dbReference>
<protein>
    <recommendedName>
        <fullName evidence="2">RBR-type E3 ubiquitin transferase</fullName>
        <ecNumber evidence="2">2.3.2.31</ecNumber>
    </recommendedName>
</protein>
<dbReference type="PROSITE" id="PS50089">
    <property type="entry name" value="ZF_RING_2"/>
    <property type="match status" value="1"/>
</dbReference>
<evidence type="ECO:0000259" key="11">
    <source>
        <dbReference type="PROSITE" id="PS50089"/>
    </source>
</evidence>
<dbReference type="EC" id="2.3.2.31" evidence="2"/>
<evidence type="ECO:0000256" key="4">
    <source>
        <dbReference type="ARBA" id="ARBA00022723"/>
    </source>
</evidence>
<dbReference type="InterPro" id="IPR013083">
    <property type="entry name" value="Znf_RING/FYVE/PHD"/>
</dbReference>
<feature type="compositionally biased region" description="Basic and acidic residues" evidence="10">
    <location>
        <begin position="566"/>
        <end position="583"/>
    </location>
</feature>
<dbReference type="PANTHER" id="PTHR11685">
    <property type="entry name" value="RBR FAMILY RING FINGER AND IBR DOMAIN-CONTAINING"/>
    <property type="match status" value="1"/>
</dbReference>
<feature type="region of interest" description="Disordered" evidence="10">
    <location>
        <begin position="240"/>
        <end position="315"/>
    </location>
</feature>
<feature type="compositionally biased region" description="Acidic residues" evidence="10">
    <location>
        <begin position="156"/>
        <end position="172"/>
    </location>
</feature>
<feature type="compositionally biased region" description="Pro residues" evidence="10">
    <location>
        <begin position="44"/>
        <end position="55"/>
    </location>
</feature>
<evidence type="ECO:0000256" key="1">
    <source>
        <dbReference type="ARBA" id="ARBA00001798"/>
    </source>
</evidence>
<dbReference type="GO" id="GO:0008270">
    <property type="term" value="F:zinc ion binding"/>
    <property type="evidence" value="ECO:0007669"/>
    <property type="project" value="UniProtKB-KW"/>
</dbReference>
<dbReference type="Gene3D" id="1.20.120.1750">
    <property type="match status" value="1"/>
</dbReference>
<feature type="compositionally biased region" description="Low complexity" evidence="10">
    <location>
        <begin position="56"/>
        <end position="66"/>
    </location>
</feature>
<keyword evidence="14" id="KW-1185">Reference proteome</keyword>
<feature type="compositionally biased region" description="Low complexity" evidence="10">
    <location>
        <begin position="193"/>
        <end position="227"/>
    </location>
</feature>
<feature type="compositionally biased region" description="Pro residues" evidence="10">
    <location>
        <begin position="255"/>
        <end position="266"/>
    </location>
</feature>
<dbReference type="InterPro" id="IPR044066">
    <property type="entry name" value="TRIAD_supradom"/>
</dbReference>
<comment type="catalytic activity">
    <reaction evidence="1">
        <text>[E2 ubiquitin-conjugating enzyme]-S-ubiquitinyl-L-cysteine + [acceptor protein]-L-lysine = [E2 ubiquitin-conjugating enzyme]-L-cysteine + [acceptor protein]-N(6)-ubiquitinyl-L-lysine.</text>
        <dbReference type="EC" id="2.3.2.31"/>
    </reaction>
</comment>
<feature type="region of interest" description="Disordered" evidence="10">
    <location>
        <begin position="563"/>
        <end position="608"/>
    </location>
</feature>
<evidence type="ECO:0000256" key="8">
    <source>
        <dbReference type="ARBA" id="ARBA00022833"/>
    </source>
</evidence>
<dbReference type="Pfam" id="PF01485">
    <property type="entry name" value="IBR"/>
    <property type="match status" value="1"/>
</dbReference>
<evidence type="ECO:0000256" key="6">
    <source>
        <dbReference type="ARBA" id="ARBA00022771"/>
    </source>
</evidence>
<dbReference type="CDD" id="cd20335">
    <property type="entry name" value="BRcat_RBR"/>
    <property type="match status" value="1"/>
</dbReference>
<dbReference type="GO" id="GO:0016567">
    <property type="term" value="P:protein ubiquitination"/>
    <property type="evidence" value="ECO:0007669"/>
    <property type="project" value="InterPro"/>
</dbReference>
<evidence type="ECO:0000256" key="7">
    <source>
        <dbReference type="ARBA" id="ARBA00022786"/>
    </source>
</evidence>
<evidence type="ECO:0000256" key="5">
    <source>
        <dbReference type="ARBA" id="ARBA00022737"/>
    </source>
</evidence>
<sequence>MLRSFKNRASGVFRKKKAADTEPVPDLPVPPSPADTSAPGPARYIPPPPPPPPYSQPSTSLYTPSTASTRPEQNQQEREQEQEQEQEQQLRGDHQQDQLLDQALAHQPPAPDPAAPDPFAPKYVPYIEATPLKNNMFAGTAGRYGRVNPDIMGGFGDDDDSIWLVDDEESDEEQRREQRNSQTRTSNSLRTPSRPVSRHSTASSSRTPATTQTLDSGPAPPSSSFRPAFRYHVPSLLDDDEFTSGTLSSTVATPETPPTQETPPAPRRGYGPVAPSILNLTDLGVDADDIHEPPSKRRNVSPLPTRPAVASSSSSSSLVNPYVARFQQPDDAKTPASLCQLDQSADDVADDFSFGQRYQKAPDSSDVIVTHQRIPAEASTGEVECLVCTETKGANAFPRFSITSSCTHPPSTCLDCIQLSIESDLSSKLWTEIRCPECRELLEYADIQRYANNQTFTRYETLALRAAMSEAENFIWCTSGCGSGQIHDSGSEQPIVTCLHCGHRSCFHHNVAWHQTLSCDEYDQLLADPENFRSNLEIENEKWSEAQRAQLEADRAMAQGLLAEDQAERRRQEERERKEREQAQKAAKLARQIAARRKREEEQSRATVSQTTKPCPGCGWAIEKNRGCSHMTCKLIPVVLDFLLVALLRLNPALDGIKCKHEFCFECGANHREIMKNDNSVHKRTCRYHPDNLEDYEGEETE</sequence>
<gene>
    <name evidence="13" type="ORF">NW755_000290</name>
</gene>
<feature type="compositionally biased region" description="Low complexity" evidence="10">
    <location>
        <begin position="584"/>
        <end position="593"/>
    </location>
</feature>
<keyword evidence="5" id="KW-0677">Repeat</keyword>
<keyword evidence="6 9" id="KW-0863">Zinc-finger</keyword>
<evidence type="ECO:0000313" key="13">
    <source>
        <dbReference type="EMBL" id="KAJ4197593.1"/>
    </source>
</evidence>
<dbReference type="InterPro" id="IPR002867">
    <property type="entry name" value="IBR_dom"/>
</dbReference>
<dbReference type="PROSITE" id="PS51873">
    <property type="entry name" value="TRIAD"/>
    <property type="match status" value="1"/>
</dbReference>
<dbReference type="AlphaFoldDB" id="A0A9W8RJL1"/>
<comment type="caution">
    <text evidence="13">The sequence shown here is derived from an EMBL/GenBank/DDBJ whole genome shotgun (WGS) entry which is preliminary data.</text>
</comment>
<evidence type="ECO:0000256" key="10">
    <source>
        <dbReference type="SAM" id="MobiDB-lite"/>
    </source>
</evidence>
<feature type="compositionally biased region" description="Pro residues" evidence="10">
    <location>
        <begin position="108"/>
        <end position="119"/>
    </location>
</feature>
<feature type="domain" description="RING-type" evidence="11">
    <location>
        <begin position="385"/>
        <end position="439"/>
    </location>
</feature>
<accession>A0A9W8RJL1</accession>